<evidence type="ECO:0000256" key="4">
    <source>
        <dbReference type="ARBA" id="ARBA00022737"/>
    </source>
</evidence>
<evidence type="ECO:0000313" key="11">
    <source>
        <dbReference type="Proteomes" id="UP000018735"/>
    </source>
</evidence>
<feature type="domain" description="ABC transporter" evidence="9">
    <location>
        <begin position="8"/>
        <end position="245"/>
    </location>
</feature>
<dbReference type="PROSITE" id="PS00211">
    <property type="entry name" value="ABC_TRANSPORTER_1"/>
    <property type="match status" value="1"/>
</dbReference>
<evidence type="ECO:0000256" key="6">
    <source>
        <dbReference type="ARBA" id="ARBA00022840"/>
    </source>
</evidence>
<dbReference type="EMBL" id="CP006916">
    <property type="protein sequence ID" value="AHB99848.1"/>
    <property type="molecule type" value="Genomic_DNA"/>
</dbReference>
<dbReference type="Gene3D" id="3.40.50.300">
    <property type="entry name" value="P-loop containing nucleotide triphosphate hydrolases"/>
    <property type="match status" value="2"/>
</dbReference>
<dbReference type="SUPFAM" id="SSF52540">
    <property type="entry name" value="P-loop containing nucleoside triphosphate hydrolases"/>
    <property type="match status" value="2"/>
</dbReference>
<dbReference type="PANTHER" id="PTHR43790:SF4">
    <property type="entry name" value="GUANOSINE IMPORT ATP-BINDING PROTEIN NUPO"/>
    <property type="match status" value="1"/>
</dbReference>
<evidence type="ECO:0000256" key="1">
    <source>
        <dbReference type="ARBA" id="ARBA00004202"/>
    </source>
</evidence>
<dbReference type="CDD" id="cd03216">
    <property type="entry name" value="ABC_Carb_Monos_I"/>
    <property type="match status" value="1"/>
</dbReference>
<dbReference type="KEGG" id="mgz:GCW_03330"/>
<keyword evidence="8" id="KW-0472">Membrane</keyword>
<evidence type="ECO:0000313" key="10">
    <source>
        <dbReference type="EMBL" id="AHB99848.1"/>
    </source>
</evidence>
<dbReference type="PROSITE" id="PS50893">
    <property type="entry name" value="ABC_TRANSPORTER_2"/>
    <property type="match status" value="2"/>
</dbReference>
<keyword evidence="6 10" id="KW-0067">ATP-binding</keyword>
<proteinExistence type="predicted"/>
<dbReference type="InterPro" id="IPR003439">
    <property type="entry name" value="ABC_transporter-like_ATP-bd"/>
</dbReference>
<name>A0A0F6CL76_MYCGL</name>
<comment type="subcellular location">
    <subcellularLocation>
        <location evidence="1">Cell membrane</location>
        <topology evidence="1">Peripheral membrane protein</topology>
    </subcellularLocation>
</comment>
<protein>
    <submittedName>
        <fullName evidence="10">Sugar ABC transporter ATP-binding protein</fullName>
    </submittedName>
</protein>
<keyword evidence="2" id="KW-0813">Transport</keyword>
<evidence type="ECO:0000256" key="3">
    <source>
        <dbReference type="ARBA" id="ARBA00022475"/>
    </source>
</evidence>
<dbReference type="GO" id="GO:0005886">
    <property type="term" value="C:plasma membrane"/>
    <property type="evidence" value="ECO:0007669"/>
    <property type="project" value="UniProtKB-SubCell"/>
</dbReference>
<organism evidence="10 11">
    <name type="scientific">Mycoplasmoides gallisepticum S6</name>
    <dbReference type="NCBI Taxonomy" id="1006581"/>
    <lineage>
        <taxon>Bacteria</taxon>
        <taxon>Bacillati</taxon>
        <taxon>Mycoplasmatota</taxon>
        <taxon>Mycoplasmoidales</taxon>
        <taxon>Mycoplasmoidaceae</taxon>
        <taxon>Mycoplasmoides</taxon>
    </lineage>
</organism>
<evidence type="ECO:0000256" key="8">
    <source>
        <dbReference type="ARBA" id="ARBA00023136"/>
    </source>
</evidence>
<dbReference type="CDD" id="cd03215">
    <property type="entry name" value="ABC_Carb_Monos_II"/>
    <property type="match status" value="1"/>
</dbReference>
<dbReference type="PANTHER" id="PTHR43790">
    <property type="entry name" value="CARBOHYDRATE TRANSPORT ATP-BINDING PROTEIN MG119-RELATED"/>
    <property type="match status" value="1"/>
</dbReference>
<dbReference type="InterPro" id="IPR017871">
    <property type="entry name" value="ABC_transporter-like_CS"/>
</dbReference>
<feature type="domain" description="ABC transporter" evidence="9">
    <location>
        <begin position="298"/>
        <end position="547"/>
    </location>
</feature>
<keyword evidence="5" id="KW-0547">Nucleotide-binding</keyword>
<dbReference type="GO" id="GO:0005524">
    <property type="term" value="F:ATP binding"/>
    <property type="evidence" value="ECO:0007669"/>
    <property type="project" value="UniProtKB-KW"/>
</dbReference>
<evidence type="ECO:0000256" key="2">
    <source>
        <dbReference type="ARBA" id="ARBA00022448"/>
    </source>
</evidence>
<keyword evidence="3" id="KW-1003">Cell membrane</keyword>
<dbReference type="eggNOG" id="COG3845">
    <property type="taxonomic scope" value="Bacteria"/>
</dbReference>
<evidence type="ECO:0000259" key="9">
    <source>
        <dbReference type="PROSITE" id="PS50893"/>
    </source>
</evidence>
<dbReference type="FunFam" id="3.40.50.300:FF:000127">
    <property type="entry name" value="Ribose import ATP-binding protein RbsA"/>
    <property type="match status" value="1"/>
</dbReference>
<evidence type="ECO:0000256" key="5">
    <source>
        <dbReference type="ARBA" id="ARBA00022741"/>
    </source>
</evidence>
<dbReference type="HOGENOM" id="CLU_000604_92_3_14"/>
<dbReference type="Proteomes" id="UP000018735">
    <property type="component" value="Chromosome"/>
</dbReference>
<keyword evidence="4" id="KW-0677">Repeat</keyword>
<dbReference type="GO" id="GO:0016887">
    <property type="term" value="F:ATP hydrolysis activity"/>
    <property type="evidence" value="ECO:0007669"/>
    <property type="project" value="InterPro"/>
</dbReference>
<dbReference type="InterPro" id="IPR027417">
    <property type="entry name" value="P-loop_NTPase"/>
</dbReference>
<dbReference type="SMART" id="SM00382">
    <property type="entry name" value="AAA"/>
    <property type="match status" value="1"/>
</dbReference>
<dbReference type="RefSeq" id="WP_023893721.1">
    <property type="nucleotide sequence ID" value="NC_023030.2"/>
</dbReference>
<dbReference type="InterPro" id="IPR003593">
    <property type="entry name" value="AAA+_ATPase"/>
</dbReference>
<dbReference type="AlphaFoldDB" id="A0A0F6CL76"/>
<evidence type="ECO:0000256" key="7">
    <source>
        <dbReference type="ARBA" id="ARBA00022967"/>
    </source>
</evidence>
<reference evidence="10 11" key="1">
    <citation type="journal article" date="2011" name="PLoS ONE">
        <title>Core proteome of the minimal cell: comparative proteomics of three mollicute species.</title>
        <authorList>
            <person name="Fisunov G.Y."/>
            <person name="Alexeev D.G."/>
            <person name="Bazaleev N.A."/>
            <person name="Ladygina V.G."/>
            <person name="Galyamina M.A."/>
            <person name="Kondratov I.G."/>
            <person name="Zhukova N.A."/>
            <person name="Serebryakova M.V."/>
            <person name="Demina I.A."/>
            <person name="Govorun V.M."/>
        </authorList>
    </citation>
    <scope>NUCLEOTIDE SEQUENCE [LARGE SCALE GENOMIC DNA]</scope>
    <source>
        <strain evidence="10 11">S6</strain>
    </source>
</reference>
<sequence length="552" mass="61674">MDTQEYALRMVDIHKSFNNGQIKANSGINLSVKRNEIHAIIGENGAGKSTLMSILFGLYKQDEGQIYVWGKEVNFKSSKDASKAKIGMVHQHFKLIENFKVIDNIILGSETTKAGIIHYKNSFNKLKKIIDEYNFKIDLNAKVSSLTVGEQQKVEILKVLYRDADLLIFDEPTAVLSDNEIESFLEILREFKAKNKTILIISHKLHEIKAIADNATIIRKGEYVDSVDVKTTSIEEMAELMVGRTIIPSINDSPVTSDEVVLSVRNLNLDTKTAEEKYDELLNKASSVTKTTFTKGWQKAKQTWEKLSSSNRDKSKINFEIKKGEIFAVAGVEGNGQSKLIEIISGLKKSEPNKIFFRDNNKLVDISKLSIKKLSRLGISFVPEDRHKHGLTLDENVRLNSVNNLIDKKPFSDKGFIVPFEIAKYAQDIIDKFDVRGTANGTALSRSLSGGNQQKLIIGREMSKKHELLILAQPTRGLDVGAIEYIHGQIIEAKKQGKAVLLVSYELDEIMALADTIAVISRNNFIGVGSKEEMTRSKIGQLLAGEAMNESI</sequence>
<dbReference type="Pfam" id="PF00005">
    <property type="entry name" value="ABC_tran"/>
    <property type="match status" value="2"/>
</dbReference>
<dbReference type="InterPro" id="IPR050107">
    <property type="entry name" value="ABC_carbohydrate_import_ATPase"/>
</dbReference>
<gene>
    <name evidence="10" type="ORF">GCW_03330</name>
</gene>
<accession>A0A0F6CL76</accession>
<keyword evidence="7" id="KW-1278">Translocase</keyword>